<dbReference type="EMBL" id="CP029463">
    <property type="protein sequence ID" value="AWM15186.1"/>
    <property type="molecule type" value="Genomic_DNA"/>
</dbReference>
<dbReference type="KEGG" id="fse:DI487_15860"/>
<evidence type="ECO:0000313" key="3">
    <source>
        <dbReference type="Proteomes" id="UP000245429"/>
    </source>
</evidence>
<reference evidence="2 3" key="1">
    <citation type="submission" date="2018-05" db="EMBL/GenBank/DDBJ databases">
        <title>Flavobacterium sp. MEBiC07310.</title>
        <authorList>
            <person name="Baek K."/>
        </authorList>
    </citation>
    <scope>NUCLEOTIDE SEQUENCE [LARGE SCALE GENOMIC DNA]</scope>
    <source>
        <strain evidence="2 3">MEBiC07310</strain>
    </source>
</reference>
<proteinExistence type="predicted"/>
<name>A0A2U8QZ46_9FLAO</name>
<evidence type="ECO:0008006" key="4">
    <source>
        <dbReference type="Google" id="ProtNLM"/>
    </source>
</evidence>
<feature type="signal peptide" evidence="1">
    <location>
        <begin position="1"/>
        <end position="20"/>
    </location>
</feature>
<dbReference type="Proteomes" id="UP000245429">
    <property type="component" value="Chromosome"/>
</dbReference>
<feature type="chain" id="PRO_5016027741" description="Lipoprotein" evidence="1">
    <location>
        <begin position="21"/>
        <end position="128"/>
    </location>
</feature>
<dbReference type="PROSITE" id="PS51257">
    <property type="entry name" value="PROKAR_LIPOPROTEIN"/>
    <property type="match status" value="1"/>
</dbReference>
<dbReference type="RefSeq" id="WP_109570524.1">
    <property type="nucleotide sequence ID" value="NZ_CP029463.1"/>
</dbReference>
<protein>
    <recommendedName>
        <fullName evidence="4">Lipoprotein</fullName>
    </recommendedName>
</protein>
<organism evidence="2 3">
    <name type="scientific">Flavobacterium sediminis</name>
    <dbReference type="NCBI Taxonomy" id="2201181"/>
    <lineage>
        <taxon>Bacteria</taxon>
        <taxon>Pseudomonadati</taxon>
        <taxon>Bacteroidota</taxon>
        <taxon>Flavobacteriia</taxon>
        <taxon>Flavobacteriales</taxon>
        <taxon>Flavobacteriaceae</taxon>
        <taxon>Flavobacterium</taxon>
    </lineage>
</organism>
<dbReference type="OrthoDB" id="1113652at2"/>
<sequence>MKFKAIVLIFFIFLLTSCSNNDKKGDFENYLKISIPNKVDVIKYDSNNTLQDYSTSFLYKLNDIEREKIAYHIYNNLGDSLQKDCWKKYGEYYSYEISDSTMMSGYYLKAVLINNSLNTLIIKEVKWK</sequence>
<evidence type="ECO:0000256" key="1">
    <source>
        <dbReference type="SAM" id="SignalP"/>
    </source>
</evidence>
<dbReference type="AlphaFoldDB" id="A0A2U8QZ46"/>
<gene>
    <name evidence="2" type="ORF">DI487_15860</name>
</gene>
<accession>A0A2U8QZ46</accession>
<keyword evidence="1" id="KW-0732">Signal</keyword>
<keyword evidence="3" id="KW-1185">Reference proteome</keyword>
<evidence type="ECO:0000313" key="2">
    <source>
        <dbReference type="EMBL" id="AWM15186.1"/>
    </source>
</evidence>